<evidence type="ECO:0000313" key="2">
    <source>
        <dbReference type="EMBL" id="PLW45415.1"/>
    </source>
</evidence>
<accession>A0A2N5V5Z8</accession>
<evidence type="ECO:0000313" key="3">
    <source>
        <dbReference type="Proteomes" id="UP000235388"/>
    </source>
</evidence>
<dbReference type="AlphaFoldDB" id="A0A2N5V5Z8"/>
<reference evidence="2 3" key="1">
    <citation type="submission" date="2017-11" db="EMBL/GenBank/DDBJ databases">
        <title>De novo assembly and phasing of dikaryotic genomes from two isolates of Puccinia coronata f. sp. avenae, the causal agent of oat crown rust.</title>
        <authorList>
            <person name="Miller M.E."/>
            <person name="Zhang Y."/>
            <person name="Omidvar V."/>
            <person name="Sperschneider J."/>
            <person name="Schwessinger B."/>
            <person name="Raley C."/>
            <person name="Palmer J.M."/>
            <person name="Garnica D."/>
            <person name="Upadhyaya N."/>
            <person name="Rathjen J."/>
            <person name="Taylor J.M."/>
            <person name="Park R.F."/>
            <person name="Dodds P.N."/>
            <person name="Hirsch C.D."/>
            <person name="Kianian S.F."/>
            <person name="Figueroa M."/>
        </authorList>
    </citation>
    <scope>NUCLEOTIDE SEQUENCE [LARGE SCALE GENOMIC DNA]</scope>
    <source>
        <strain evidence="2">12NC29</strain>
    </source>
</reference>
<protein>
    <submittedName>
        <fullName evidence="2">Uncharacterized protein</fullName>
    </submittedName>
</protein>
<evidence type="ECO:0000256" key="1">
    <source>
        <dbReference type="SAM" id="MobiDB-lite"/>
    </source>
</evidence>
<comment type="caution">
    <text evidence="2">The sequence shown here is derived from an EMBL/GenBank/DDBJ whole genome shotgun (WGS) entry which is preliminary data.</text>
</comment>
<organism evidence="2 3">
    <name type="scientific">Puccinia coronata f. sp. avenae</name>
    <dbReference type="NCBI Taxonomy" id="200324"/>
    <lineage>
        <taxon>Eukaryota</taxon>
        <taxon>Fungi</taxon>
        <taxon>Dikarya</taxon>
        <taxon>Basidiomycota</taxon>
        <taxon>Pucciniomycotina</taxon>
        <taxon>Pucciniomycetes</taxon>
        <taxon>Pucciniales</taxon>
        <taxon>Pucciniaceae</taxon>
        <taxon>Puccinia</taxon>
    </lineage>
</organism>
<name>A0A2N5V5Z8_9BASI</name>
<feature type="compositionally biased region" description="Pro residues" evidence="1">
    <location>
        <begin position="220"/>
        <end position="234"/>
    </location>
</feature>
<dbReference type="Proteomes" id="UP000235388">
    <property type="component" value="Unassembled WGS sequence"/>
</dbReference>
<sequence length="262" mass="28050">MPIKIINLRVPSYPLIGFGLFTSLQILASKAQSGSSSGNFQYQSSIAYPHKTKPCNACMEVDLYGYLSQETALTLGTLFAIGGRWIFRAAAKTPEAPTLNFNRNFAFEIGAVPLANLAPGLCHFVVGFGQVHWKAKIPNPNSPQLPNSLDKTNQAFDFQYIAQGKGPLHHAFNLVQACQELQVFGVVSGYSPISPSLGDPTVATGIGPPLALLISERDPNQPPARHPKVYPSPPVARHLQAPPETKLPAGSSLKSKAPDAGL</sequence>
<feature type="region of interest" description="Disordered" evidence="1">
    <location>
        <begin position="214"/>
        <end position="262"/>
    </location>
</feature>
<gene>
    <name evidence="2" type="ORF">PCANC_11884</name>
</gene>
<dbReference type="EMBL" id="PGCJ01000128">
    <property type="protein sequence ID" value="PLW45415.1"/>
    <property type="molecule type" value="Genomic_DNA"/>
</dbReference>
<keyword evidence="3" id="KW-1185">Reference proteome</keyword>
<proteinExistence type="predicted"/>